<dbReference type="InterPro" id="IPR002686">
    <property type="entry name" value="Transposase_17"/>
</dbReference>
<dbReference type="SMART" id="SM01321">
    <property type="entry name" value="Y1_Tnp"/>
    <property type="match status" value="1"/>
</dbReference>
<dbReference type="KEGG" id="fmr:Fuma_03782"/>
<protein>
    <submittedName>
        <fullName evidence="2">Transposase</fullName>
    </submittedName>
</protein>
<dbReference type="GO" id="GO:0006313">
    <property type="term" value="P:DNA transposition"/>
    <property type="evidence" value="ECO:0007669"/>
    <property type="project" value="InterPro"/>
</dbReference>
<dbReference type="PANTHER" id="PTHR36966:SF1">
    <property type="entry name" value="REP-ASSOCIATED TYROSINE TRANSPOSASE"/>
    <property type="match status" value="1"/>
</dbReference>
<proteinExistence type="predicted"/>
<organism evidence="2 3">
    <name type="scientific">Fuerstiella marisgermanici</name>
    <dbReference type="NCBI Taxonomy" id="1891926"/>
    <lineage>
        <taxon>Bacteria</taxon>
        <taxon>Pseudomonadati</taxon>
        <taxon>Planctomycetota</taxon>
        <taxon>Planctomycetia</taxon>
        <taxon>Planctomycetales</taxon>
        <taxon>Planctomycetaceae</taxon>
        <taxon>Fuerstiella</taxon>
    </lineage>
</organism>
<dbReference type="Gene3D" id="3.30.70.1290">
    <property type="entry name" value="Transposase IS200-like"/>
    <property type="match status" value="1"/>
</dbReference>
<dbReference type="Proteomes" id="UP000187735">
    <property type="component" value="Chromosome"/>
</dbReference>
<dbReference type="GO" id="GO:0043565">
    <property type="term" value="F:sequence-specific DNA binding"/>
    <property type="evidence" value="ECO:0007669"/>
    <property type="project" value="TreeGrafter"/>
</dbReference>
<dbReference type="PANTHER" id="PTHR36966">
    <property type="entry name" value="REP-ASSOCIATED TYROSINE TRANSPOSASE"/>
    <property type="match status" value="1"/>
</dbReference>
<dbReference type="EMBL" id="CP017641">
    <property type="protein sequence ID" value="APZ94158.1"/>
    <property type="molecule type" value="Genomic_DNA"/>
</dbReference>
<evidence type="ECO:0000259" key="1">
    <source>
        <dbReference type="SMART" id="SM01321"/>
    </source>
</evidence>
<dbReference type="GO" id="GO:0004803">
    <property type="term" value="F:transposase activity"/>
    <property type="evidence" value="ECO:0007669"/>
    <property type="project" value="InterPro"/>
</dbReference>
<dbReference type="InterPro" id="IPR036515">
    <property type="entry name" value="Transposase_17_sf"/>
</dbReference>
<dbReference type="SUPFAM" id="SSF143422">
    <property type="entry name" value="Transposase IS200-like"/>
    <property type="match status" value="1"/>
</dbReference>
<accession>A0A1P8WJE2</accession>
<feature type="domain" description="Transposase IS200-like" evidence="1">
    <location>
        <begin position="37"/>
        <end position="211"/>
    </location>
</feature>
<dbReference type="STRING" id="1891926.Fuma_03782"/>
<dbReference type="InterPro" id="IPR052715">
    <property type="entry name" value="RAYT_transposase"/>
</dbReference>
<reference evidence="2 3" key="1">
    <citation type="journal article" date="2016" name="Front. Microbiol.">
        <title>Fuerstia marisgermanicae gen. nov., sp. nov., an Unusual Member of the Phylum Planctomycetes from the German Wadden Sea.</title>
        <authorList>
            <person name="Kohn T."/>
            <person name="Heuer A."/>
            <person name="Jogler M."/>
            <person name="Vollmers J."/>
            <person name="Boedeker C."/>
            <person name="Bunk B."/>
            <person name="Rast P."/>
            <person name="Borchert D."/>
            <person name="Glockner I."/>
            <person name="Freese H.M."/>
            <person name="Klenk H.P."/>
            <person name="Overmann J."/>
            <person name="Kaster A.K."/>
            <person name="Rohde M."/>
            <person name="Wiegand S."/>
            <person name="Jogler C."/>
        </authorList>
    </citation>
    <scope>NUCLEOTIDE SEQUENCE [LARGE SCALE GENOMIC DNA]</scope>
    <source>
        <strain evidence="2 3">NH11</strain>
    </source>
</reference>
<gene>
    <name evidence="2" type="ORF">Fuma_03782</name>
</gene>
<sequence length="229" mass="26997">MPRFSESLTMPEPRKFGAFDRDADLEVRQRDLPRWFQAGVAIFITFRTIDSMPRDVVSGWHADIKRWLKENGIQCDSERLPEANALPMRLRNEYSKVRDRGWQERLDECHGECVLKRTECAKIVADALRHFDGDRYDLASFIVMPNHVHLIAQFRRGFSLSRQSESWLRFSATRINRLSNRAGAFWQAEPFDHLIRSEAQFWYLMNYIRDNPGNAGVKMDDIAYYNVFE</sequence>
<evidence type="ECO:0000313" key="3">
    <source>
        <dbReference type="Proteomes" id="UP000187735"/>
    </source>
</evidence>
<dbReference type="AlphaFoldDB" id="A0A1P8WJE2"/>
<name>A0A1P8WJE2_9PLAN</name>
<keyword evidence="3" id="KW-1185">Reference proteome</keyword>
<evidence type="ECO:0000313" key="2">
    <source>
        <dbReference type="EMBL" id="APZ94158.1"/>
    </source>
</evidence>